<proteinExistence type="predicted"/>
<keyword evidence="1" id="KW-0812">Transmembrane</keyword>
<gene>
    <name evidence="2" type="ORF">HK105_208953</name>
</gene>
<reference evidence="2 3" key="1">
    <citation type="submission" date="2023-09" db="EMBL/GenBank/DDBJ databases">
        <title>Pangenome analysis of Batrachochytrium dendrobatidis and related Chytrids.</title>
        <authorList>
            <person name="Yacoub M.N."/>
            <person name="Stajich J.E."/>
            <person name="James T.Y."/>
        </authorList>
    </citation>
    <scope>NUCLEOTIDE SEQUENCE [LARGE SCALE GENOMIC DNA]</scope>
    <source>
        <strain evidence="2 3">JEL0888</strain>
    </source>
</reference>
<sequence length="448" mass="48185">MEPHEVAVLVLSTALELATIVTLAQLMRMRLSSYTAALRSCLGLELVHVFLTMLWLFVHAEADRAAGASAAADAALAAAGTAGLNTTAAALAAQDAARTAMTTRLASNSVRVSAGVCDGLSILLFVFAELDFWEQIAPFAPGITVAGVRWGKALLYTAAPFYVATAFKPVVRQPFRQWMFIFEVCATFSFGLLDVAQSLHLLHVVFRRIRNVSSQFQINFALVATFAALMLVAGAALHGVTDNILPLFQVLSDLTIPAYMMSLIGTMQVVRAALADVLPRAVRSAIGSPEDVAAVAFVSGVGGRGAHGAGGRGRGLERHRRPHARGLHHHHHNYNTYNNQSNQGFRNHRNHHHMRNPSVAQVARVIFEGADPTEFLPDDMDGNDAVAYMQAVSGLTTFVQKGDDYSLSRGSVLMDQSIRMSVLAGQSTMNSFVTLPPAAMLDTDTAFE</sequence>
<comment type="caution">
    <text evidence="2">The sequence shown here is derived from an EMBL/GenBank/DDBJ whole genome shotgun (WGS) entry which is preliminary data.</text>
</comment>
<evidence type="ECO:0000313" key="3">
    <source>
        <dbReference type="Proteomes" id="UP001527925"/>
    </source>
</evidence>
<feature type="transmembrane region" description="Helical" evidence="1">
    <location>
        <begin position="256"/>
        <end position="274"/>
    </location>
</feature>
<feature type="transmembrane region" description="Helical" evidence="1">
    <location>
        <begin position="105"/>
        <end position="128"/>
    </location>
</feature>
<feature type="transmembrane region" description="Helical" evidence="1">
    <location>
        <begin position="6"/>
        <end position="24"/>
    </location>
</feature>
<keyword evidence="1" id="KW-0472">Membrane</keyword>
<dbReference type="Proteomes" id="UP001527925">
    <property type="component" value="Unassembled WGS sequence"/>
</dbReference>
<name>A0ABR4MWC0_9FUNG</name>
<keyword evidence="1" id="KW-1133">Transmembrane helix</keyword>
<keyword evidence="3" id="KW-1185">Reference proteome</keyword>
<feature type="transmembrane region" description="Helical" evidence="1">
    <location>
        <begin position="36"/>
        <end position="58"/>
    </location>
</feature>
<evidence type="ECO:0000256" key="1">
    <source>
        <dbReference type="SAM" id="Phobius"/>
    </source>
</evidence>
<dbReference type="EMBL" id="JADGIZ020000099">
    <property type="protein sequence ID" value="KAL2911580.1"/>
    <property type="molecule type" value="Genomic_DNA"/>
</dbReference>
<protein>
    <submittedName>
        <fullName evidence="2">Uncharacterized protein</fullName>
    </submittedName>
</protein>
<accession>A0ABR4MWC0</accession>
<feature type="transmembrane region" description="Helical" evidence="1">
    <location>
        <begin position="218"/>
        <end position="236"/>
    </location>
</feature>
<organism evidence="2 3">
    <name type="scientific">Polyrhizophydium stewartii</name>
    <dbReference type="NCBI Taxonomy" id="2732419"/>
    <lineage>
        <taxon>Eukaryota</taxon>
        <taxon>Fungi</taxon>
        <taxon>Fungi incertae sedis</taxon>
        <taxon>Chytridiomycota</taxon>
        <taxon>Chytridiomycota incertae sedis</taxon>
        <taxon>Chytridiomycetes</taxon>
        <taxon>Rhizophydiales</taxon>
        <taxon>Rhizophydiales incertae sedis</taxon>
        <taxon>Polyrhizophydium</taxon>
    </lineage>
</organism>
<evidence type="ECO:0000313" key="2">
    <source>
        <dbReference type="EMBL" id="KAL2911580.1"/>
    </source>
</evidence>